<dbReference type="Proteomes" id="UP000038083">
    <property type="component" value="Unassembled WGS sequence"/>
</dbReference>
<sequence length="76" mass="9520">MVYTLIFIVIISIIYTGIARALYIRDMENYISKNRYSREYGKRNFEEESCYFIYTFWFFWFPVKWISELIIKFLKK</sequence>
<organism evidence="2 3">
    <name type="scientific">Capnocytophaga cynodegmi</name>
    <dbReference type="NCBI Taxonomy" id="28189"/>
    <lineage>
        <taxon>Bacteria</taxon>
        <taxon>Pseudomonadati</taxon>
        <taxon>Bacteroidota</taxon>
        <taxon>Flavobacteriia</taxon>
        <taxon>Flavobacteriales</taxon>
        <taxon>Flavobacteriaceae</taxon>
        <taxon>Capnocytophaga</taxon>
    </lineage>
</organism>
<evidence type="ECO:0000313" key="3">
    <source>
        <dbReference type="Proteomes" id="UP000038083"/>
    </source>
</evidence>
<dbReference type="AlphaFoldDB" id="A0A0B7HRS2"/>
<feature type="transmembrane region" description="Helical" evidence="1">
    <location>
        <begin position="6"/>
        <end position="23"/>
    </location>
</feature>
<evidence type="ECO:0000313" key="2">
    <source>
        <dbReference type="EMBL" id="CEN40607.1"/>
    </source>
</evidence>
<keyword evidence="1" id="KW-0472">Membrane</keyword>
<evidence type="ECO:0000256" key="1">
    <source>
        <dbReference type="SAM" id="Phobius"/>
    </source>
</evidence>
<gene>
    <name evidence="2" type="ORF">CCYN74_430042</name>
</gene>
<protein>
    <submittedName>
        <fullName evidence="2">Uncharacterized protein</fullName>
    </submittedName>
</protein>
<accession>A0A0B7HRS2</accession>
<reference evidence="2 3" key="1">
    <citation type="submission" date="2015-01" db="EMBL/GenBank/DDBJ databases">
        <authorList>
            <person name="Xiang T."/>
            <person name="Song Y."/>
            <person name="Huang L."/>
            <person name="Wang B."/>
            <person name="Wu P."/>
        </authorList>
    </citation>
    <scope>NUCLEOTIDE SEQUENCE [LARGE SCALE GENOMIC DNA]</scope>
    <source>
        <strain evidence="2 3">Ccy74</strain>
    </source>
</reference>
<keyword evidence="1" id="KW-1133">Transmembrane helix</keyword>
<feature type="transmembrane region" description="Helical" evidence="1">
    <location>
        <begin position="51"/>
        <end position="71"/>
    </location>
</feature>
<proteinExistence type="predicted"/>
<keyword evidence="1" id="KW-0812">Transmembrane</keyword>
<dbReference type="EMBL" id="CDOG01000038">
    <property type="protein sequence ID" value="CEN40607.1"/>
    <property type="molecule type" value="Genomic_DNA"/>
</dbReference>
<name>A0A0B7HRS2_9FLAO</name>